<evidence type="ECO:0000313" key="11">
    <source>
        <dbReference type="Proteomes" id="UP000032360"/>
    </source>
</evidence>
<feature type="compositionally biased region" description="Polar residues" evidence="6">
    <location>
        <begin position="560"/>
        <end position="569"/>
    </location>
</feature>
<proteinExistence type="inferred from homology"/>
<dbReference type="SMART" id="SM00304">
    <property type="entry name" value="HAMP"/>
    <property type="match status" value="2"/>
</dbReference>
<evidence type="ECO:0000259" key="9">
    <source>
        <dbReference type="PROSITE" id="PS50885"/>
    </source>
</evidence>
<evidence type="ECO:0000256" key="6">
    <source>
        <dbReference type="SAM" id="MobiDB-lite"/>
    </source>
</evidence>
<feature type="domain" description="HAMP" evidence="9">
    <location>
        <begin position="214"/>
        <end position="266"/>
    </location>
</feature>
<feature type="region of interest" description="Disordered" evidence="6">
    <location>
        <begin position="530"/>
        <end position="569"/>
    </location>
</feature>
<dbReference type="GO" id="GO:0006935">
    <property type="term" value="P:chemotaxis"/>
    <property type="evidence" value="ECO:0007669"/>
    <property type="project" value="InterPro"/>
</dbReference>
<dbReference type="Pfam" id="PF00672">
    <property type="entry name" value="HAMP"/>
    <property type="match status" value="1"/>
</dbReference>
<gene>
    <name evidence="10" type="primary">mcp43</name>
    <name evidence="10" type="ORF">AXFE_27090</name>
</gene>
<organism evidence="10 11">
    <name type="scientific">Acidithrix ferrooxidans</name>
    <dbReference type="NCBI Taxonomy" id="1280514"/>
    <lineage>
        <taxon>Bacteria</taxon>
        <taxon>Bacillati</taxon>
        <taxon>Actinomycetota</taxon>
        <taxon>Acidimicrobiia</taxon>
        <taxon>Acidimicrobiales</taxon>
        <taxon>Acidimicrobiaceae</taxon>
        <taxon>Acidithrix</taxon>
    </lineage>
</organism>
<dbReference type="GO" id="GO:0016020">
    <property type="term" value="C:membrane"/>
    <property type="evidence" value="ECO:0007669"/>
    <property type="project" value="InterPro"/>
</dbReference>
<keyword evidence="2 7" id="KW-1133">Transmembrane helix</keyword>
<dbReference type="SMART" id="SM00283">
    <property type="entry name" value="MA"/>
    <property type="match status" value="1"/>
</dbReference>
<dbReference type="PANTHER" id="PTHR32089:SF112">
    <property type="entry name" value="LYSOZYME-LIKE PROTEIN-RELATED"/>
    <property type="match status" value="1"/>
</dbReference>
<accession>A0A0D8HF66</accession>
<evidence type="ECO:0000256" key="3">
    <source>
        <dbReference type="ARBA" id="ARBA00023224"/>
    </source>
</evidence>
<dbReference type="PROSITE" id="PS50885">
    <property type="entry name" value="HAMP"/>
    <property type="match status" value="1"/>
</dbReference>
<keyword evidence="3 5" id="KW-0807">Transducer</keyword>
<dbReference type="PANTHER" id="PTHR32089">
    <property type="entry name" value="METHYL-ACCEPTING CHEMOTAXIS PROTEIN MCPB"/>
    <property type="match status" value="1"/>
</dbReference>
<dbReference type="OrthoDB" id="8667074at2"/>
<dbReference type="STRING" id="1280514.AXFE_27090"/>
<comment type="caution">
    <text evidence="10">The sequence shown here is derived from an EMBL/GenBank/DDBJ whole genome shotgun (WGS) entry which is preliminary data.</text>
</comment>
<dbReference type="Proteomes" id="UP000032360">
    <property type="component" value="Unassembled WGS sequence"/>
</dbReference>
<evidence type="ECO:0000313" key="10">
    <source>
        <dbReference type="EMBL" id="KJF16427.1"/>
    </source>
</evidence>
<dbReference type="InterPro" id="IPR004089">
    <property type="entry name" value="MCPsignal_dom"/>
</dbReference>
<keyword evidence="7" id="KW-0472">Membrane</keyword>
<feature type="transmembrane region" description="Helical" evidence="7">
    <location>
        <begin position="193"/>
        <end position="209"/>
    </location>
</feature>
<dbReference type="CDD" id="cd06225">
    <property type="entry name" value="HAMP"/>
    <property type="match status" value="1"/>
</dbReference>
<dbReference type="RefSeq" id="WP_052606407.1">
    <property type="nucleotide sequence ID" value="NZ_JXYS01000083.1"/>
</dbReference>
<name>A0A0D8HF66_9ACTN</name>
<keyword evidence="1 7" id="KW-0812">Transmembrane</keyword>
<sequence>MSIKFQELKVSQRLAIGSVVLALLFVLSGGFAISATASGSSSITKLSAMVTSGGDSLTLGQLATAVALAENSVAYDYASNASPSGDLATFKATVGEYAALNKAFSSTPMNANMRKLTNQATANLGVYVSMSNQINALLASHTVANSKKAGLMVANLAIGSVITPLATISKYYGLAINTTSKNATTSATNLEETLVALLLVALVAAIFISRKTAKSITVPLNSLVESLDRAATGDLTISAGYQSKDEIGRLSTSLNTFIAKVKGAISEMSTTSATLANSSVKLTKTSEELATSVDGTLERTNNVSRAAENVSTNVTQVAASTEELRTSIDEIARGAAEAARVAGTAVGTAEIAVETMSKLSESSAKVDEVVKVINAIAEQTNLLALNAAIEAARAGEAGKGFAVVASEVKDLAKETSEATHKIANRISEMQGDTDQAIEAIDAIAGVISKINDLQTSIASAVEEQSATTQEIGRSVSIAADGSGQIAIRLEEVVDIARSNTSNASATKEAAQELSRFSDSLIQLVGRFKLGGSSSSAPVIRETPKKKAQRARFSPGEDKGSSSNKSGVMR</sequence>
<dbReference type="InterPro" id="IPR003660">
    <property type="entry name" value="HAMP_dom"/>
</dbReference>
<evidence type="ECO:0000256" key="1">
    <source>
        <dbReference type="ARBA" id="ARBA00022692"/>
    </source>
</evidence>
<dbReference type="GO" id="GO:0007165">
    <property type="term" value="P:signal transduction"/>
    <property type="evidence" value="ECO:0007669"/>
    <property type="project" value="UniProtKB-KW"/>
</dbReference>
<dbReference type="PRINTS" id="PR00260">
    <property type="entry name" value="CHEMTRNSDUCR"/>
</dbReference>
<dbReference type="AlphaFoldDB" id="A0A0D8HF66"/>
<dbReference type="SUPFAM" id="SSF58104">
    <property type="entry name" value="Methyl-accepting chemotaxis protein (MCP) signaling domain"/>
    <property type="match status" value="1"/>
</dbReference>
<reference evidence="10 11" key="1">
    <citation type="submission" date="2015-01" db="EMBL/GenBank/DDBJ databases">
        <title>Draft genome of the acidophilic iron oxidizer Acidithrix ferrooxidans strain Py-F3.</title>
        <authorList>
            <person name="Poehlein A."/>
            <person name="Eisen S."/>
            <person name="Schloemann M."/>
            <person name="Johnson B.D."/>
            <person name="Daniel R."/>
            <person name="Muehling M."/>
        </authorList>
    </citation>
    <scope>NUCLEOTIDE SEQUENCE [LARGE SCALE GENOMIC DNA]</scope>
    <source>
        <strain evidence="10 11">Py-F3</strain>
    </source>
</reference>
<dbReference type="Pfam" id="PF00015">
    <property type="entry name" value="MCPsignal"/>
    <property type="match status" value="1"/>
</dbReference>
<evidence type="ECO:0000256" key="7">
    <source>
        <dbReference type="SAM" id="Phobius"/>
    </source>
</evidence>
<dbReference type="InterPro" id="IPR004090">
    <property type="entry name" value="Chemotax_Me-accpt_rcpt"/>
</dbReference>
<dbReference type="GO" id="GO:0004888">
    <property type="term" value="F:transmembrane signaling receptor activity"/>
    <property type="evidence" value="ECO:0007669"/>
    <property type="project" value="InterPro"/>
</dbReference>
<comment type="similarity">
    <text evidence="4">Belongs to the methyl-accepting chemotaxis (MCP) protein family.</text>
</comment>
<feature type="domain" description="Methyl-accepting transducer" evidence="8">
    <location>
        <begin position="285"/>
        <end position="517"/>
    </location>
</feature>
<evidence type="ECO:0000256" key="4">
    <source>
        <dbReference type="ARBA" id="ARBA00029447"/>
    </source>
</evidence>
<evidence type="ECO:0000259" key="8">
    <source>
        <dbReference type="PROSITE" id="PS50111"/>
    </source>
</evidence>
<evidence type="ECO:0000256" key="5">
    <source>
        <dbReference type="PROSITE-ProRule" id="PRU00284"/>
    </source>
</evidence>
<dbReference type="PROSITE" id="PS50111">
    <property type="entry name" value="CHEMOTAXIS_TRANSDUC_2"/>
    <property type="match status" value="1"/>
</dbReference>
<evidence type="ECO:0000256" key="2">
    <source>
        <dbReference type="ARBA" id="ARBA00022989"/>
    </source>
</evidence>
<dbReference type="Gene3D" id="1.10.287.950">
    <property type="entry name" value="Methyl-accepting chemotaxis protein"/>
    <property type="match status" value="1"/>
</dbReference>
<dbReference type="EMBL" id="JXYS01000083">
    <property type="protein sequence ID" value="KJF16427.1"/>
    <property type="molecule type" value="Genomic_DNA"/>
</dbReference>
<keyword evidence="11" id="KW-1185">Reference proteome</keyword>
<protein>
    <submittedName>
        <fullName evidence="10">Methyl-accepting chemotaxis protein 4</fullName>
    </submittedName>
</protein>